<dbReference type="AlphaFoldDB" id="A0A1H4D5Q7"/>
<reference evidence="2" key="1">
    <citation type="submission" date="2016-10" db="EMBL/GenBank/DDBJ databases">
        <authorList>
            <person name="Varghese N."/>
            <person name="Submissions S."/>
        </authorList>
    </citation>
    <scope>NUCLEOTIDE SEQUENCE [LARGE SCALE GENOMIC DNA]</scope>
    <source>
        <strain evidence="2">KPR-1</strain>
    </source>
</reference>
<keyword evidence="2" id="KW-1185">Reference proteome</keyword>
<name>A0A1H4D5Q7_9ACTO</name>
<evidence type="ECO:0000313" key="1">
    <source>
        <dbReference type="EMBL" id="SEA67951.1"/>
    </source>
</evidence>
<gene>
    <name evidence="1" type="ORF">SAMN02910418_02150</name>
</gene>
<sequence length="50" mass="5416">MHPVGTAHIWDLIPVECRLGELIPHHDDVRLPLALDGSCYGVALGAATER</sequence>
<organism evidence="1 2">
    <name type="scientific">Bowdeniella nasicola</name>
    <dbReference type="NCBI Taxonomy" id="208480"/>
    <lineage>
        <taxon>Bacteria</taxon>
        <taxon>Bacillati</taxon>
        <taxon>Actinomycetota</taxon>
        <taxon>Actinomycetes</taxon>
        <taxon>Actinomycetales</taxon>
        <taxon>Actinomycetaceae</taxon>
        <taxon>Bowdeniella</taxon>
    </lineage>
</organism>
<evidence type="ECO:0000313" key="2">
    <source>
        <dbReference type="Proteomes" id="UP000199288"/>
    </source>
</evidence>
<dbReference type="EMBL" id="FNQV01000015">
    <property type="protein sequence ID" value="SEA67951.1"/>
    <property type="molecule type" value="Genomic_DNA"/>
</dbReference>
<protein>
    <submittedName>
        <fullName evidence="1">Uncharacterized protein</fullName>
    </submittedName>
</protein>
<dbReference type="Proteomes" id="UP000199288">
    <property type="component" value="Unassembled WGS sequence"/>
</dbReference>
<dbReference type="RefSeq" id="WP_222842477.1">
    <property type="nucleotide sequence ID" value="NZ_FNQV01000015.1"/>
</dbReference>
<accession>A0A1H4D5Q7</accession>
<proteinExistence type="predicted"/>